<organism evidence="4 5">
    <name type="scientific">Solicola gregarius</name>
    <dbReference type="NCBI Taxonomy" id="2908642"/>
    <lineage>
        <taxon>Bacteria</taxon>
        <taxon>Bacillati</taxon>
        <taxon>Actinomycetota</taxon>
        <taxon>Actinomycetes</taxon>
        <taxon>Propionibacteriales</taxon>
        <taxon>Nocardioidaceae</taxon>
        <taxon>Solicola</taxon>
    </lineage>
</organism>
<dbReference type="AlphaFoldDB" id="A0AA46TKK3"/>
<dbReference type="Gene3D" id="3.40.190.10">
    <property type="entry name" value="Periplasmic binding protein-like II"/>
    <property type="match status" value="1"/>
</dbReference>
<dbReference type="InterPro" id="IPR007210">
    <property type="entry name" value="ABC_Gly_betaine_transp_sub-bd"/>
</dbReference>
<dbReference type="Pfam" id="PF04069">
    <property type="entry name" value="OpuAC"/>
    <property type="match status" value="1"/>
</dbReference>
<dbReference type="RefSeq" id="WP_271635939.1">
    <property type="nucleotide sequence ID" value="NZ_CP094970.1"/>
</dbReference>
<dbReference type="GO" id="GO:0043190">
    <property type="term" value="C:ATP-binding cassette (ABC) transporter complex"/>
    <property type="evidence" value="ECO:0007669"/>
    <property type="project" value="InterPro"/>
</dbReference>
<sequence length="317" mass="33417">MKLRRALATSVGAAVLLSVAACGGDDDPLAEDDGDSGSSDKGSLVVSGQDFTEGQIMAEMYDQVLSASGYDVEQKLVDTRDIYFAQLRKGSVDVVPDYLAGIGDYLNIEANGPDAKAITSNSPDESLDAISPLAEDAGISLLEPAEATNQNGYAVSEDFASDNDLKTLSDLGKLGESITLAAAPDCEDRTDCAKGLKEVYKIDIEKVLPLGFGGAPTRNSVEDGESQLGQFGTTDPTVEEAGLVFLEDDKGLQPAQNLTPAVNTDFLKDHPDVADTLNELSAGLTTDQLMDLNNQVDSERVAVPDAVEQYLTDEGLL</sequence>
<dbReference type="EMBL" id="CP094970">
    <property type="protein sequence ID" value="UYM06996.1"/>
    <property type="molecule type" value="Genomic_DNA"/>
</dbReference>
<evidence type="ECO:0000313" key="4">
    <source>
        <dbReference type="EMBL" id="UYM06996.1"/>
    </source>
</evidence>
<dbReference type="GO" id="GO:0022857">
    <property type="term" value="F:transmembrane transporter activity"/>
    <property type="evidence" value="ECO:0007669"/>
    <property type="project" value="InterPro"/>
</dbReference>
<keyword evidence="2" id="KW-0732">Signal</keyword>
<keyword evidence="5" id="KW-1185">Reference proteome</keyword>
<dbReference type="CDD" id="cd13606">
    <property type="entry name" value="PBP2_ProX_like"/>
    <property type="match status" value="1"/>
</dbReference>
<evidence type="ECO:0000313" key="5">
    <source>
        <dbReference type="Proteomes" id="UP001164390"/>
    </source>
</evidence>
<dbReference type="Gene3D" id="3.40.190.120">
    <property type="entry name" value="Osmoprotection protein (prox), domain 2"/>
    <property type="match status" value="1"/>
</dbReference>
<evidence type="ECO:0000259" key="3">
    <source>
        <dbReference type="Pfam" id="PF04069"/>
    </source>
</evidence>
<dbReference type="SUPFAM" id="SSF53850">
    <property type="entry name" value="Periplasmic binding protein-like II"/>
    <property type="match status" value="1"/>
</dbReference>
<accession>A0AA46TKK3</accession>
<evidence type="ECO:0000256" key="2">
    <source>
        <dbReference type="SAM" id="SignalP"/>
    </source>
</evidence>
<feature type="chain" id="PRO_5041282977" evidence="2">
    <location>
        <begin position="24"/>
        <end position="317"/>
    </location>
</feature>
<proteinExistence type="predicted"/>
<feature type="region of interest" description="Disordered" evidence="1">
    <location>
        <begin position="27"/>
        <end position="46"/>
    </location>
</feature>
<dbReference type="KEGG" id="sgrg:L0C25_07940"/>
<evidence type="ECO:0000256" key="1">
    <source>
        <dbReference type="SAM" id="MobiDB-lite"/>
    </source>
</evidence>
<feature type="signal peptide" evidence="2">
    <location>
        <begin position="1"/>
        <end position="23"/>
    </location>
</feature>
<reference evidence="4" key="1">
    <citation type="submission" date="2022-01" db="EMBL/GenBank/DDBJ databases">
        <title>Nocardioidaceae gen. sp. A5X3R13.</title>
        <authorList>
            <person name="Lopez Marin M.A."/>
            <person name="Uhlik O."/>
        </authorList>
    </citation>
    <scope>NUCLEOTIDE SEQUENCE</scope>
    <source>
        <strain evidence="4">A5X3R13</strain>
    </source>
</reference>
<gene>
    <name evidence="4" type="ORF">L0C25_07940</name>
</gene>
<feature type="domain" description="ABC-type glycine betaine transport system substrate-binding" evidence="3">
    <location>
        <begin position="43"/>
        <end position="312"/>
    </location>
</feature>
<name>A0AA46TKK3_9ACTN</name>
<dbReference type="Proteomes" id="UP001164390">
    <property type="component" value="Chromosome"/>
</dbReference>
<feature type="compositionally biased region" description="Low complexity" evidence="1">
    <location>
        <begin position="36"/>
        <end position="46"/>
    </location>
</feature>
<dbReference type="PROSITE" id="PS51257">
    <property type="entry name" value="PROKAR_LIPOPROTEIN"/>
    <property type="match status" value="1"/>
</dbReference>
<protein>
    <submittedName>
        <fullName evidence="4">ABC transporter substrate-binding protein</fullName>
    </submittedName>
</protein>